<dbReference type="PROSITE" id="PS51379">
    <property type="entry name" value="4FE4S_FER_2"/>
    <property type="match status" value="2"/>
</dbReference>
<dbReference type="PANTHER" id="PTHR43673:SF10">
    <property type="entry name" value="NADH DEHYDROGENASE_NAD(P)H NITROREDUCTASE XCC3605-RELATED"/>
    <property type="match status" value="1"/>
</dbReference>
<dbReference type="InterPro" id="IPR029479">
    <property type="entry name" value="Nitroreductase"/>
</dbReference>
<dbReference type="InterPro" id="IPR017896">
    <property type="entry name" value="4Fe4S_Fe-S-bd"/>
</dbReference>
<dbReference type="RefSeq" id="WP_077864359.1">
    <property type="nucleotide sequence ID" value="NZ_LZYZ01000001.1"/>
</dbReference>
<dbReference type="Proteomes" id="UP000191154">
    <property type="component" value="Unassembled WGS sequence"/>
</dbReference>
<keyword evidence="4" id="KW-0408">Iron</keyword>
<dbReference type="Gene3D" id="3.40.109.10">
    <property type="entry name" value="NADH Oxidase"/>
    <property type="match status" value="1"/>
</dbReference>
<evidence type="ECO:0000256" key="2">
    <source>
        <dbReference type="ARBA" id="ARBA00022723"/>
    </source>
</evidence>
<keyword evidence="2" id="KW-0479">Metal-binding</keyword>
<protein>
    <submittedName>
        <fullName evidence="7">Ferredoxin</fullName>
    </submittedName>
</protein>
<feature type="domain" description="4Fe-4S ferredoxin-type" evidence="6">
    <location>
        <begin position="29"/>
        <end position="58"/>
    </location>
</feature>
<evidence type="ECO:0000256" key="4">
    <source>
        <dbReference type="ARBA" id="ARBA00023004"/>
    </source>
</evidence>
<sequence>MMKVNSEKCVGCGLCVKDCFPQDIEIVNGKAKINNIKCFKCGHCIAVCPKGAVSTDEYNMEDVKDYNEAEFKIEPDTLLNFIKFRRTVRQFKDKDVETEKLLRIIEAGKFTQTATNSQNVSYIVVKDNIDQLKEITLESLKNRGEELLKNLNPQTMPFKRYAEMWIRMYNEYKENPKKNDKLFFNAPALILVVSDSQVNAALASSNMELMTNAQGLGTFFSGFFALAAQGNEKIRNSLGLEGNKEIVTCMVIGYPNVKYARTVPRKDAEISWK</sequence>
<keyword evidence="3" id="KW-0560">Oxidoreductase</keyword>
<evidence type="ECO:0000259" key="6">
    <source>
        <dbReference type="PROSITE" id="PS51379"/>
    </source>
</evidence>
<comment type="caution">
    <text evidence="7">The sequence shown here is derived from an EMBL/GenBank/DDBJ whole genome shotgun (WGS) entry which is preliminary data.</text>
</comment>
<evidence type="ECO:0000256" key="5">
    <source>
        <dbReference type="ARBA" id="ARBA00023014"/>
    </source>
</evidence>
<dbReference type="InterPro" id="IPR017900">
    <property type="entry name" value="4Fe4S_Fe_S_CS"/>
</dbReference>
<name>A0A1S8NJQ3_CLOSA</name>
<organism evidence="7 8">
    <name type="scientific">Clostridium saccharobutylicum</name>
    <dbReference type="NCBI Taxonomy" id="169679"/>
    <lineage>
        <taxon>Bacteria</taxon>
        <taxon>Bacillati</taxon>
        <taxon>Bacillota</taxon>
        <taxon>Clostridia</taxon>
        <taxon>Eubacteriales</taxon>
        <taxon>Clostridiaceae</taxon>
        <taxon>Clostridium</taxon>
    </lineage>
</organism>
<dbReference type="PROSITE" id="PS00198">
    <property type="entry name" value="4FE4S_FER_1"/>
    <property type="match status" value="1"/>
</dbReference>
<dbReference type="GO" id="GO:0046872">
    <property type="term" value="F:metal ion binding"/>
    <property type="evidence" value="ECO:0007669"/>
    <property type="project" value="UniProtKB-KW"/>
</dbReference>
<dbReference type="GO" id="GO:0016491">
    <property type="term" value="F:oxidoreductase activity"/>
    <property type="evidence" value="ECO:0007669"/>
    <property type="project" value="UniProtKB-KW"/>
</dbReference>
<dbReference type="GO" id="GO:0051536">
    <property type="term" value="F:iron-sulfur cluster binding"/>
    <property type="evidence" value="ECO:0007669"/>
    <property type="project" value="UniProtKB-KW"/>
</dbReference>
<dbReference type="CDD" id="cd02143">
    <property type="entry name" value="nitroreductase_FeS-like"/>
    <property type="match status" value="1"/>
</dbReference>
<accession>A0A1S8NJQ3</accession>
<dbReference type="Pfam" id="PF00881">
    <property type="entry name" value="Nitroreductase"/>
    <property type="match status" value="1"/>
</dbReference>
<evidence type="ECO:0000313" key="7">
    <source>
        <dbReference type="EMBL" id="OOM16680.1"/>
    </source>
</evidence>
<keyword evidence="5" id="KW-0411">Iron-sulfur</keyword>
<dbReference type="SUPFAM" id="SSF54862">
    <property type="entry name" value="4Fe-4S ferredoxins"/>
    <property type="match status" value="1"/>
</dbReference>
<dbReference type="Gene3D" id="3.30.70.20">
    <property type="match status" value="1"/>
</dbReference>
<dbReference type="Pfam" id="PF13237">
    <property type="entry name" value="Fer4_10"/>
    <property type="match status" value="1"/>
</dbReference>
<proteinExistence type="inferred from homology"/>
<evidence type="ECO:0000256" key="1">
    <source>
        <dbReference type="ARBA" id="ARBA00007118"/>
    </source>
</evidence>
<dbReference type="AlphaFoldDB" id="A0A1S8NJQ3"/>
<dbReference type="STRING" id="169679.CSACC_43640"/>
<reference evidence="7 8" key="1">
    <citation type="submission" date="2016-05" db="EMBL/GenBank/DDBJ databases">
        <title>Microbial solvent formation.</title>
        <authorList>
            <person name="Poehlein A."/>
            <person name="Montoya Solano J.D."/>
            <person name="Flitsch S."/>
            <person name="Krabben P."/>
            <person name="Duerre P."/>
            <person name="Daniel R."/>
        </authorList>
    </citation>
    <scope>NUCLEOTIDE SEQUENCE [LARGE SCALE GENOMIC DNA]</scope>
    <source>
        <strain evidence="7 8">L1-8</strain>
    </source>
</reference>
<dbReference type="SUPFAM" id="SSF55469">
    <property type="entry name" value="FMN-dependent nitroreductase-like"/>
    <property type="match status" value="1"/>
</dbReference>
<feature type="domain" description="4Fe-4S ferredoxin-type" evidence="6">
    <location>
        <begin position="1"/>
        <end position="28"/>
    </location>
</feature>
<comment type="similarity">
    <text evidence="1">Belongs to the nitroreductase family.</text>
</comment>
<dbReference type="InterPro" id="IPR000415">
    <property type="entry name" value="Nitroreductase-like"/>
</dbReference>
<evidence type="ECO:0000313" key="8">
    <source>
        <dbReference type="Proteomes" id="UP000191154"/>
    </source>
</evidence>
<dbReference type="EMBL" id="LZYZ01000001">
    <property type="protein sequence ID" value="OOM16680.1"/>
    <property type="molecule type" value="Genomic_DNA"/>
</dbReference>
<evidence type="ECO:0000256" key="3">
    <source>
        <dbReference type="ARBA" id="ARBA00023002"/>
    </source>
</evidence>
<dbReference type="PANTHER" id="PTHR43673">
    <property type="entry name" value="NAD(P)H NITROREDUCTASE YDGI-RELATED"/>
    <property type="match status" value="1"/>
</dbReference>
<gene>
    <name evidence="7" type="ORF">CLOSAC_09720</name>
</gene>